<feature type="compositionally biased region" description="Basic and acidic residues" evidence="1">
    <location>
        <begin position="59"/>
        <end position="72"/>
    </location>
</feature>
<feature type="compositionally biased region" description="Gly residues" evidence="1">
    <location>
        <begin position="74"/>
        <end position="85"/>
    </location>
</feature>
<dbReference type="EMBL" id="CADCVA010000370">
    <property type="protein sequence ID" value="CAA9442738.1"/>
    <property type="molecule type" value="Genomic_DNA"/>
</dbReference>
<sequence length="85" mass="9459">GGQEWCRYSRHGAQRGVVPLFSGARDSQKKGREREGRHGLPHEERQGTEEAGPEPLLPYREEEAQGLEEYHRGLGLGPRGGGLRV</sequence>
<reference evidence="2" key="1">
    <citation type="submission" date="2020-02" db="EMBL/GenBank/DDBJ databases">
        <authorList>
            <person name="Meier V. D."/>
        </authorList>
    </citation>
    <scope>NUCLEOTIDE SEQUENCE</scope>
    <source>
        <strain evidence="2">AVDCRST_MAG82</strain>
    </source>
</reference>
<name>A0A6J4QJT9_9ACTN</name>
<dbReference type="AlphaFoldDB" id="A0A6J4QJT9"/>
<feature type="non-terminal residue" evidence="2">
    <location>
        <position position="1"/>
    </location>
</feature>
<proteinExistence type="predicted"/>
<feature type="compositionally biased region" description="Basic and acidic residues" evidence="1">
    <location>
        <begin position="26"/>
        <end position="48"/>
    </location>
</feature>
<evidence type="ECO:0000256" key="1">
    <source>
        <dbReference type="SAM" id="MobiDB-lite"/>
    </source>
</evidence>
<feature type="region of interest" description="Disordered" evidence="1">
    <location>
        <begin position="17"/>
        <end position="85"/>
    </location>
</feature>
<protein>
    <submittedName>
        <fullName evidence="2">Uncharacterized protein</fullName>
    </submittedName>
</protein>
<organism evidence="2">
    <name type="scientific">uncultured Rubrobacteraceae bacterium</name>
    <dbReference type="NCBI Taxonomy" id="349277"/>
    <lineage>
        <taxon>Bacteria</taxon>
        <taxon>Bacillati</taxon>
        <taxon>Actinomycetota</taxon>
        <taxon>Rubrobacteria</taxon>
        <taxon>Rubrobacterales</taxon>
        <taxon>Rubrobacteraceae</taxon>
        <taxon>environmental samples</taxon>
    </lineage>
</organism>
<gene>
    <name evidence="2" type="ORF">AVDCRST_MAG82-3045</name>
</gene>
<accession>A0A6J4QJT9</accession>
<evidence type="ECO:0000313" key="2">
    <source>
        <dbReference type="EMBL" id="CAA9442738.1"/>
    </source>
</evidence>
<feature type="non-terminal residue" evidence="2">
    <location>
        <position position="85"/>
    </location>
</feature>